<dbReference type="EMBL" id="JARBJD010000050">
    <property type="protein sequence ID" value="KAK2956976.1"/>
    <property type="molecule type" value="Genomic_DNA"/>
</dbReference>
<organism evidence="1 2">
    <name type="scientific">Blattamonas nauphoetae</name>
    <dbReference type="NCBI Taxonomy" id="2049346"/>
    <lineage>
        <taxon>Eukaryota</taxon>
        <taxon>Metamonada</taxon>
        <taxon>Preaxostyla</taxon>
        <taxon>Oxymonadida</taxon>
        <taxon>Blattamonas</taxon>
    </lineage>
</organism>
<reference evidence="1 2" key="1">
    <citation type="journal article" date="2022" name="bioRxiv">
        <title>Genomics of Preaxostyla Flagellates Illuminates Evolutionary Transitions and the Path Towards Mitochondrial Loss.</title>
        <authorList>
            <person name="Novak L.V.F."/>
            <person name="Treitli S.C."/>
            <person name="Pyrih J."/>
            <person name="Halakuc P."/>
            <person name="Pipaliya S.V."/>
            <person name="Vacek V."/>
            <person name="Brzon O."/>
            <person name="Soukal P."/>
            <person name="Eme L."/>
            <person name="Dacks J.B."/>
            <person name="Karnkowska A."/>
            <person name="Elias M."/>
            <person name="Hampl V."/>
        </authorList>
    </citation>
    <scope>NUCLEOTIDE SEQUENCE [LARGE SCALE GENOMIC DNA]</scope>
    <source>
        <strain evidence="1">NAU3</strain>
        <tissue evidence="1">Gut</tissue>
    </source>
</reference>
<evidence type="ECO:0000313" key="2">
    <source>
        <dbReference type="Proteomes" id="UP001281761"/>
    </source>
</evidence>
<dbReference type="Proteomes" id="UP001281761">
    <property type="component" value="Unassembled WGS sequence"/>
</dbReference>
<proteinExistence type="predicted"/>
<gene>
    <name evidence="1" type="ORF">BLNAU_8051</name>
</gene>
<protein>
    <submittedName>
        <fullName evidence="1">Uncharacterized protein</fullName>
    </submittedName>
</protein>
<accession>A0ABQ9XZR8</accession>
<sequence>MNLRVALNEPDTIVAPVVQPADPFIHPSSSSHTWIAGIARADSYFCFDTMTMLEEQNMNNGEQRESMMMLLRKVRKEELERTVEGRELKGGKGGWGGVVEDRMMLTATSDRSAPVTIEEEC</sequence>
<comment type="caution">
    <text evidence="1">The sequence shown here is derived from an EMBL/GenBank/DDBJ whole genome shotgun (WGS) entry which is preliminary data.</text>
</comment>
<keyword evidence="2" id="KW-1185">Reference proteome</keyword>
<name>A0ABQ9XZR8_9EUKA</name>
<evidence type="ECO:0000313" key="1">
    <source>
        <dbReference type="EMBL" id="KAK2956976.1"/>
    </source>
</evidence>